<evidence type="ECO:0000256" key="9">
    <source>
        <dbReference type="ARBA" id="ARBA00030409"/>
    </source>
</evidence>
<dbReference type="GO" id="GO:0009236">
    <property type="term" value="P:cobalamin biosynthetic process"/>
    <property type="evidence" value="ECO:0007669"/>
    <property type="project" value="InterPro"/>
</dbReference>
<proteinExistence type="inferred from homology"/>
<comment type="catalytic activity">
    <reaction evidence="10 11">
        <text>5-amino-1-(5-phospho-D-ribosyl)imidazole-4-carboxylate + L-aspartate + ATP = (2S)-2-[5-amino-1-(5-phospho-beta-D-ribosyl)imidazole-4-carboxamido]succinate + ADP + phosphate + 2 H(+)</text>
        <dbReference type="Rhea" id="RHEA:22628"/>
        <dbReference type="ChEBI" id="CHEBI:15378"/>
        <dbReference type="ChEBI" id="CHEBI:29991"/>
        <dbReference type="ChEBI" id="CHEBI:30616"/>
        <dbReference type="ChEBI" id="CHEBI:43474"/>
        <dbReference type="ChEBI" id="CHEBI:58443"/>
        <dbReference type="ChEBI" id="CHEBI:77657"/>
        <dbReference type="ChEBI" id="CHEBI:456216"/>
        <dbReference type="EC" id="6.3.2.6"/>
    </reaction>
</comment>
<dbReference type="RefSeq" id="WP_090795129.1">
    <property type="nucleotide sequence ID" value="NZ_FMYI01000004.1"/>
</dbReference>
<dbReference type="NCBIfam" id="TIGR00081">
    <property type="entry name" value="purC"/>
    <property type="match status" value="1"/>
</dbReference>
<dbReference type="Pfam" id="PF01259">
    <property type="entry name" value="SAICAR_synt"/>
    <property type="match status" value="1"/>
</dbReference>
<dbReference type="OrthoDB" id="9801549at2"/>
<dbReference type="CDD" id="cd01415">
    <property type="entry name" value="SAICAR_synt_PurC"/>
    <property type="match status" value="1"/>
</dbReference>
<dbReference type="STRING" id="1612202.SAMN05421734_104140"/>
<evidence type="ECO:0000256" key="11">
    <source>
        <dbReference type="HAMAP-Rule" id="MF_00137"/>
    </source>
</evidence>
<sequence>MTRSLLYEGKAKKVYQTDQSNELILSYKNDATAFNGKKKEVFDGKGRFNNLISSHVFHYLAEHDIPSHFIKKLNDTEQLVKKTTIIPLEVVVRNRATGSIVKRLGFEENRPFHPPLIEFFYKEDALDDPIINDQHALLLTDATDKELEQIKAYALRVNDVLMNLFDSIGVTLVDFKLEFGRDLLGQIVLADEISPDTCRLWDKETDAKLDKDVFRQGTGDLLTVYDTILKRLEAIK</sequence>
<keyword evidence="8 11" id="KW-0067">ATP-binding</keyword>
<keyword evidence="14" id="KW-1185">Reference proteome</keyword>
<evidence type="ECO:0000256" key="5">
    <source>
        <dbReference type="ARBA" id="ARBA00022598"/>
    </source>
</evidence>
<keyword evidence="5 11" id="KW-0436">Ligase</keyword>
<dbReference type="InterPro" id="IPR033934">
    <property type="entry name" value="SAICAR_synt_PurC"/>
</dbReference>
<dbReference type="SUPFAM" id="SSF56104">
    <property type="entry name" value="SAICAR synthase-like"/>
    <property type="match status" value="1"/>
</dbReference>
<dbReference type="FunFam" id="3.30.470.20:FF:000006">
    <property type="entry name" value="Phosphoribosylaminoimidazole-succinocarboxamide synthase"/>
    <property type="match status" value="1"/>
</dbReference>
<protein>
    <recommendedName>
        <fullName evidence="4 11">Phosphoribosylaminoimidazole-succinocarboxamide synthase</fullName>
        <ecNumber evidence="3 11">6.3.2.6</ecNumber>
    </recommendedName>
    <alternativeName>
        <fullName evidence="9 11">SAICAR synthetase</fullName>
    </alternativeName>
</protein>
<dbReference type="PANTHER" id="PTHR43599:SF3">
    <property type="entry name" value="SI:DKEY-6E2.2"/>
    <property type="match status" value="1"/>
</dbReference>
<dbReference type="Proteomes" id="UP000242949">
    <property type="component" value="Unassembled WGS sequence"/>
</dbReference>
<evidence type="ECO:0000256" key="7">
    <source>
        <dbReference type="ARBA" id="ARBA00022755"/>
    </source>
</evidence>
<dbReference type="UniPathway" id="UPA00074">
    <property type="reaction ID" value="UER00131"/>
</dbReference>
<dbReference type="AlphaFoldDB" id="A0A1G6IUN5"/>
<dbReference type="InterPro" id="IPR018236">
    <property type="entry name" value="SAICAR_synthetase_CS"/>
</dbReference>
<comment type="pathway">
    <text evidence="1 11">Purine metabolism; IMP biosynthesis via de novo pathway; 5-amino-1-(5-phospho-D-ribosyl)imidazole-4-carboxamide from 5-amino-1-(5-phospho-D-ribosyl)imidazole-4-carboxylate: step 1/2.</text>
</comment>
<evidence type="ECO:0000313" key="13">
    <source>
        <dbReference type="EMBL" id="SDC10174.1"/>
    </source>
</evidence>
<dbReference type="GO" id="GO:0006189">
    <property type="term" value="P:'de novo' IMP biosynthetic process"/>
    <property type="evidence" value="ECO:0007669"/>
    <property type="project" value="UniProtKB-UniRule"/>
</dbReference>
<evidence type="ECO:0000256" key="3">
    <source>
        <dbReference type="ARBA" id="ARBA00012217"/>
    </source>
</evidence>
<dbReference type="InterPro" id="IPR028923">
    <property type="entry name" value="SAICAR_synt/ADE2_N"/>
</dbReference>
<evidence type="ECO:0000259" key="12">
    <source>
        <dbReference type="Pfam" id="PF01259"/>
    </source>
</evidence>
<comment type="similarity">
    <text evidence="2 11">Belongs to the SAICAR synthetase family.</text>
</comment>
<evidence type="ECO:0000256" key="2">
    <source>
        <dbReference type="ARBA" id="ARBA00010190"/>
    </source>
</evidence>
<dbReference type="InterPro" id="IPR050089">
    <property type="entry name" value="SAICAR_synthetase"/>
</dbReference>
<keyword evidence="6 11" id="KW-0547">Nucleotide-binding</keyword>
<dbReference type="InterPro" id="IPR001636">
    <property type="entry name" value="SAICAR_synth"/>
</dbReference>
<dbReference type="Gene3D" id="3.30.200.20">
    <property type="entry name" value="Phosphorylase Kinase, domain 1"/>
    <property type="match status" value="1"/>
</dbReference>
<evidence type="ECO:0000256" key="4">
    <source>
        <dbReference type="ARBA" id="ARBA00016460"/>
    </source>
</evidence>
<dbReference type="Gene3D" id="3.30.470.20">
    <property type="entry name" value="ATP-grasp fold, B domain"/>
    <property type="match status" value="1"/>
</dbReference>
<dbReference type="PROSITE" id="PS01057">
    <property type="entry name" value="SAICAR_SYNTHETASE_1"/>
    <property type="match status" value="1"/>
</dbReference>
<reference evidence="14" key="1">
    <citation type="submission" date="2016-09" db="EMBL/GenBank/DDBJ databases">
        <authorList>
            <person name="Varghese N."/>
            <person name="Submissions S."/>
        </authorList>
    </citation>
    <scope>NUCLEOTIDE SEQUENCE [LARGE SCALE GENOMIC DNA]</scope>
    <source>
        <strain evidence="14">S5</strain>
    </source>
</reference>
<dbReference type="GO" id="GO:0005524">
    <property type="term" value="F:ATP binding"/>
    <property type="evidence" value="ECO:0007669"/>
    <property type="project" value="UniProtKB-KW"/>
</dbReference>
<accession>A0A1G6IUN5</accession>
<evidence type="ECO:0000256" key="6">
    <source>
        <dbReference type="ARBA" id="ARBA00022741"/>
    </source>
</evidence>
<dbReference type="PROSITE" id="PS01058">
    <property type="entry name" value="SAICAR_SYNTHETASE_2"/>
    <property type="match status" value="1"/>
</dbReference>
<dbReference type="EMBL" id="FMYI01000004">
    <property type="protein sequence ID" value="SDC10174.1"/>
    <property type="molecule type" value="Genomic_DNA"/>
</dbReference>
<evidence type="ECO:0000256" key="10">
    <source>
        <dbReference type="ARBA" id="ARBA00048475"/>
    </source>
</evidence>
<keyword evidence="7 11" id="KW-0658">Purine biosynthesis</keyword>
<dbReference type="PANTHER" id="PTHR43599">
    <property type="entry name" value="MULTIFUNCTIONAL PROTEIN ADE2"/>
    <property type="match status" value="1"/>
</dbReference>
<feature type="domain" description="SAICAR synthetase/ADE2 N-terminal" evidence="12">
    <location>
        <begin position="5"/>
        <end position="231"/>
    </location>
</feature>
<dbReference type="GO" id="GO:0004639">
    <property type="term" value="F:phosphoribosylaminoimidazolesuccinocarboxamide synthase activity"/>
    <property type="evidence" value="ECO:0007669"/>
    <property type="project" value="UniProtKB-UniRule"/>
</dbReference>
<dbReference type="EC" id="6.3.2.6" evidence="3 11"/>
<name>A0A1G6IUN5_9BACI</name>
<evidence type="ECO:0000313" key="14">
    <source>
        <dbReference type="Proteomes" id="UP000242949"/>
    </source>
</evidence>
<evidence type="ECO:0000256" key="1">
    <source>
        <dbReference type="ARBA" id="ARBA00004672"/>
    </source>
</evidence>
<dbReference type="HAMAP" id="MF_00137">
    <property type="entry name" value="SAICAR_synth"/>
    <property type="match status" value="1"/>
</dbReference>
<organism evidence="13 14">
    <name type="scientific">Pelagirhabdus alkalitolerans</name>
    <dbReference type="NCBI Taxonomy" id="1612202"/>
    <lineage>
        <taxon>Bacteria</taxon>
        <taxon>Bacillati</taxon>
        <taxon>Bacillota</taxon>
        <taxon>Bacilli</taxon>
        <taxon>Bacillales</taxon>
        <taxon>Bacillaceae</taxon>
        <taxon>Pelagirhabdus</taxon>
    </lineage>
</organism>
<evidence type="ECO:0000256" key="8">
    <source>
        <dbReference type="ARBA" id="ARBA00022840"/>
    </source>
</evidence>
<gene>
    <name evidence="11" type="primary">purC</name>
    <name evidence="13" type="ORF">SAMN05421734_104140</name>
</gene>